<dbReference type="GO" id="GO:0003824">
    <property type="term" value="F:catalytic activity"/>
    <property type="evidence" value="ECO:0007669"/>
    <property type="project" value="InterPro"/>
</dbReference>
<dbReference type="STRING" id="1076935.U4L5Q3"/>
<dbReference type="SUPFAM" id="SSF141673">
    <property type="entry name" value="MOSC N-terminal domain-like"/>
    <property type="match status" value="1"/>
</dbReference>
<dbReference type="eggNOG" id="KOG2362">
    <property type="taxonomic scope" value="Eukaryota"/>
</dbReference>
<dbReference type="PANTHER" id="PTHR14237">
    <property type="entry name" value="MOLYBDOPTERIN COFACTOR SULFURASE MOSC"/>
    <property type="match status" value="1"/>
</dbReference>
<dbReference type="GO" id="GO:0030170">
    <property type="term" value="F:pyridoxal phosphate binding"/>
    <property type="evidence" value="ECO:0007669"/>
    <property type="project" value="InterPro"/>
</dbReference>
<dbReference type="SUPFAM" id="SSF50800">
    <property type="entry name" value="PK beta-barrel domain-like"/>
    <property type="match status" value="1"/>
</dbReference>
<organism evidence="2 3">
    <name type="scientific">Pyronema omphalodes (strain CBS 100304)</name>
    <name type="common">Pyronema confluens</name>
    <dbReference type="NCBI Taxonomy" id="1076935"/>
    <lineage>
        <taxon>Eukaryota</taxon>
        <taxon>Fungi</taxon>
        <taxon>Dikarya</taxon>
        <taxon>Ascomycota</taxon>
        <taxon>Pezizomycotina</taxon>
        <taxon>Pezizomycetes</taxon>
        <taxon>Pezizales</taxon>
        <taxon>Pyronemataceae</taxon>
        <taxon>Pyronema</taxon>
    </lineage>
</organism>
<dbReference type="Pfam" id="PF03476">
    <property type="entry name" value="MOSC_N"/>
    <property type="match status" value="1"/>
</dbReference>
<sequence length="317" mass="35718">MEIAQIYIYPIKSLRGIAVEEATIMECGLQYDRQYVLVKFAEDKPNEPEVIAIKTNSELCLFSTAFHEDGESLTVTHASNPTETLTLPLTPFRDMLSATYPITLFSTSTIGFDMGPQAATFFQNHLSDPTIKLLFIAAPRDPHPVLTPSIAGDGLVKHPQKIRFMDVAPILLTTSSSLSDVTSRLPADSDMVSGGSFDITKFRSNIHVTVPSATPAYDEEFWTEIRVGEKDKEVKFDCTFNTARCLSINVDYQTGKQAPQEEQIYKRMMKDRRIQPHFNYKPCFGRYCVCDTFGAKIRRGDKVEVVKRNEERHVDVA</sequence>
<dbReference type="OMA" id="INDDWSE"/>
<dbReference type="EMBL" id="HF935371">
    <property type="protein sequence ID" value="CCX07751.1"/>
    <property type="molecule type" value="Genomic_DNA"/>
</dbReference>
<dbReference type="InterPro" id="IPR011037">
    <property type="entry name" value="Pyrv_Knase-like_insert_dom_sf"/>
</dbReference>
<accession>U4L5Q3</accession>
<evidence type="ECO:0000313" key="3">
    <source>
        <dbReference type="Proteomes" id="UP000018144"/>
    </source>
</evidence>
<dbReference type="GO" id="GO:0030151">
    <property type="term" value="F:molybdenum ion binding"/>
    <property type="evidence" value="ECO:0007669"/>
    <property type="project" value="InterPro"/>
</dbReference>
<dbReference type="PANTHER" id="PTHR14237:SF34">
    <property type="entry name" value="MOSC DOMAIN PROTEIN (AFU_ORTHOLOGUE AFUA_2G07820)"/>
    <property type="match status" value="1"/>
</dbReference>
<dbReference type="AlphaFoldDB" id="U4L5Q3"/>
<name>U4L5Q3_PYROM</name>
<proteinExistence type="predicted"/>
<evidence type="ECO:0000259" key="1">
    <source>
        <dbReference type="PROSITE" id="PS51340"/>
    </source>
</evidence>
<feature type="domain" description="MOSC" evidence="1">
    <location>
        <begin position="137"/>
        <end position="306"/>
    </location>
</feature>
<dbReference type="Pfam" id="PF03473">
    <property type="entry name" value="MOSC"/>
    <property type="match status" value="1"/>
</dbReference>
<keyword evidence="3" id="KW-1185">Reference proteome</keyword>
<protein>
    <submittedName>
        <fullName evidence="2">Similar to MOSC domain-containing protein 1, mitochondrial acc. no. Q9CW42</fullName>
    </submittedName>
</protein>
<dbReference type="InterPro" id="IPR005303">
    <property type="entry name" value="MOCOS_middle"/>
</dbReference>
<dbReference type="Proteomes" id="UP000018144">
    <property type="component" value="Unassembled WGS sequence"/>
</dbReference>
<dbReference type="InterPro" id="IPR005302">
    <property type="entry name" value="MoCF_Sase_C"/>
</dbReference>
<evidence type="ECO:0000313" key="2">
    <source>
        <dbReference type="EMBL" id="CCX07751.1"/>
    </source>
</evidence>
<gene>
    <name evidence="2" type="ORF">PCON_07340</name>
</gene>
<reference evidence="2 3" key="1">
    <citation type="journal article" date="2013" name="PLoS Genet.">
        <title>The genome and development-dependent transcriptomes of Pyronema confluens: a window into fungal evolution.</title>
        <authorList>
            <person name="Traeger S."/>
            <person name="Altegoer F."/>
            <person name="Freitag M."/>
            <person name="Gabaldon T."/>
            <person name="Kempken F."/>
            <person name="Kumar A."/>
            <person name="Marcet-Houben M."/>
            <person name="Poggeler S."/>
            <person name="Stajich J.E."/>
            <person name="Nowrousian M."/>
        </authorList>
    </citation>
    <scope>NUCLEOTIDE SEQUENCE [LARGE SCALE GENOMIC DNA]</scope>
    <source>
        <strain evidence="3">CBS 100304</strain>
        <tissue evidence="2">Vegetative mycelium</tissue>
    </source>
</reference>
<dbReference type="PROSITE" id="PS51340">
    <property type="entry name" value="MOSC"/>
    <property type="match status" value="1"/>
</dbReference>
<dbReference type="OrthoDB" id="17255at2759"/>